<name>A0AAI8YKW0_9PEZI</name>
<accession>A0AAI8YKW0</accession>
<evidence type="ECO:0000313" key="2">
    <source>
        <dbReference type="EMBL" id="CAJ2508612.1"/>
    </source>
</evidence>
<reference evidence="2" key="1">
    <citation type="submission" date="2023-10" db="EMBL/GenBank/DDBJ databases">
        <authorList>
            <person name="Hackl T."/>
        </authorList>
    </citation>
    <scope>NUCLEOTIDE SEQUENCE</scope>
</reference>
<feature type="region of interest" description="Disordered" evidence="1">
    <location>
        <begin position="1"/>
        <end position="62"/>
    </location>
</feature>
<feature type="compositionally biased region" description="Polar residues" evidence="1">
    <location>
        <begin position="39"/>
        <end position="52"/>
    </location>
</feature>
<dbReference type="Proteomes" id="UP001295740">
    <property type="component" value="Unassembled WGS sequence"/>
</dbReference>
<feature type="compositionally biased region" description="Polar residues" evidence="1">
    <location>
        <begin position="1"/>
        <end position="13"/>
    </location>
</feature>
<comment type="caution">
    <text evidence="2">The sequence shown here is derived from an EMBL/GenBank/DDBJ whole genome shotgun (WGS) entry which is preliminary data.</text>
</comment>
<evidence type="ECO:0000313" key="3">
    <source>
        <dbReference type="Proteomes" id="UP001295740"/>
    </source>
</evidence>
<protein>
    <submittedName>
        <fullName evidence="2">Uu.00g136380.m01.CDS01</fullName>
    </submittedName>
</protein>
<gene>
    <name evidence="2" type="ORF">KHLLAP_LOCUS9080</name>
</gene>
<dbReference type="EMBL" id="CAUWAG010000012">
    <property type="protein sequence ID" value="CAJ2508612.1"/>
    <property type="molecule type" value="Genomic_DNA"/>
</dbReference>
<organism evidence="2 3">
    <name type="scientific">Anthostomella pinea</name>
    <dbReference type="NCBI Taxonomy" id="933095"/>
    <lineage>
        <taxon>Eukaryota</taxon>
        <taxon>Fungi</taxon>
        <taxon>Dikarya</taxon>
        <taxon>Ascomycota</taxon>
        <taxon>Pezizomycotina</taxon>
        <taxon>Sordariomycetes</taxon>
        <taxon>Xylariomycetidae</taxon>
        <taxon>Xylariales</taxon>
        <taxon>Xylariaceae</taxon>
        <taxon>Anthostomella</taxon>
    </lineage>
</organism>
<evidence type="ECO:0000256" key="1">
    <source>
        <dbReference type="SAM" id="MobiDB-lite"/>
    </source>
</evidence>
<dbReference type="AlphaFoldDB" id="A0AAI8YKW0"/>
<proteinExistence type="predicted"/>
<keyword evidence="3" id="KW-1185">Reference proteome</keyword>
<sequence>MFNSHGRGQSGSTPPRLRAGRPMQRPHGVQKPGGRNLYPPNTLQHIFNQPQSPDKEDDPMLSDGLTMTELAETFKNVSAQLVEITRKVDQNAKDIRDLKDCMEQGFQHLEAGWEERVASVKHVLEQNYGPLGQNDLIDPNFLSST</sequence>